<dbReference type="WBParaSite" id="NBR_0001168001-mRNA-1">
    <property type="protein sequence ID" value="NBR_0001168001-mRNA-1"/>
    <property type="gene ID" value="NBR_0001168001"/>
</dbReference>
<dbReference type="OMA" id="CETAKST"/>
<protein>
    <submittedName>
        <fullName evidence="3">DB domain-containing protein</fullName>
    </submittedName>
</protein>
<organism evidence="3">
    <name type="scientific">Nippostrongylus brasiliensis</name>
    <name type="common">Rat hookworm</name>
    <dbReference type="NCBI Taxonomy" id="27835"/>
    <lineage>
        <taxon>Eukaryota</taxon>
        <taxon>Metazoa</taxon>
        <taxon>Ecdysozoa</taxon>
        <taxon>Nematoda</taxon>
        <taxon>Chromadorea</taxon>
        <taxon>Rhabditida</taxon>
        <taxon>Rhabditina</taxon>
        <taxon>Rhabditomorpha</taxon>
        <taxon>Strongyloidea</taxon>
        <taxon>Heligmosomidae</taxon>
        <taxon>Nippostrongylus</taxon>
    </lineage>
</organism>
<evidence type="ECO:0000313" key="3">
    <source>
        <dbReference type="WBParaSite" id="NBR_0001168001-mRNA-1"/>
    </source>
</evidence>
<gene>
    <name evidence="1" type="ORF">NBR_LOCUS11681</name>
</gene>
<dbReference type="STRING" id="27835.A0A0N4Y6H1"/>
<dbReference type="EMBL" id="UYSL01020577">
    <property type="protein sequence ID" value="VDL75270.1"/>
    <property type="molecule type" value="Genomic_DNA"/>
</dbReference>
<evidence type="ECO:0000313" key="1">
    <source>
        <dbReference type="EMBL" id="VDL75270.1"/>
    </source>
</evidence>
<dbReference type="PANTHER" id="PTHR34401">
    <property type="entry name" value="PROTEIN CBG12388-RELATED"/>
    <property type="match status" value="1"/>
</dbReference>
<dbReference type="Proteomes" id="UP000271162">
    <property type="component" value="Unassembled WGS sequence"/>
</dbReference>
<proteinExistence type="predicted"/>
<accession>A0A0N4Y6H1</accession>
<reference evidence="1 2" key="2">
    <citation type="submission" date="2018-11" db="EMBL/GenBank/DDBJ databases">
        <authorList>
            <consortium name="Pathogen Informatics"/>
        </authorList>
    </citation>
    <scope>NUCLEOTIDE SEQUENCE [LARGE SCALE GENOMIC DNA]</scope>
</reference>
<dbReference type="PANTHER" id="PTHR34401:SF3">
    <property type="entry name" value="DB DOMAIN-CONTAINING PROTEIN"/>
    <property type="match status" value="1"/>
</dbReference>
<evidence type="ECO:0000313" key="2">
    <source>
        <dbReference type="Proteomes" id="UP000271162"/>
    </source>
</evidence>
<keyword evidence="2" id="KW-1185">Reference proteome</keyword>
<sequence length="336" mass="36544">MFCVERLFVKEPLMSYSWKRMENKLEEPGAAPMDRKGEWPEKRGSKHVGIVSVVDIRRGQSPVSPDQEAPLCQPHKQQRSRRSLEMLYLILLVAIVGQVHSQMIRQCSCQEFEPCKRGASGNIMQCADQCQSHIAALGASYPAMRGCLQSKEGILNAAIQCQAGQLAGACSRGGGGSVPKRYPETLKIAAYSEINAMLARSGIQAEAKGFMAAGKKFASCIMKCMERGSGSCIKRLGCGLALPPDNVLVQSAKQCAIRSGFNTPTVQQLCGCVANAGVSSKDKAKRTLVDGKYPLPTCETAKSTNPSKNSAKKPRTTLWQNPDLVRMCVSYLWPQP</sequence>
<dbReference type="AlphaFoldDB" id="A0A0N4Y6H1"/>
<reference evidence="3" key="1">
    <citation type="submission" date="2017-02" db="UniProtKB">
        <authorList>
            <consortium name="WormBaseParasite"/>
        </authorList>
    </citation>
    <scope>IDENTIFICATION</scope>
</reference>
<name>A0A0N4Y6H1_NIPBR</name>